<organism evidence="4 6">
    <name type="scientific">Mycobacterium gordonae</name>
    <dbReference type="NCBI Taxonomy" id="1778"/>
    <lineage>
        <taxon>Bacteria</taxon>
        <taxon>Bacillati</taxon>
        <taxon>Actinomycetota</taxon>
        <taxon>Actinomycetes</taxon>
        <taxon>Mycobacteriales</taxon>
        <taxon>Mycobacteriaceae</taxon>
        <taxon>Mycobacterium</taxon>
    </lineage>
</organism>
<evidence type="ECO:0000313" key="4">
    <source>
        <dbReference type="EMBL" id="OBS01506.1"/>
    </source>
</evidence>
<dbReference type="EMBL" id="MAEM01000270">
    <property type="protein sequence ID" value="OBS01506.1"/>
    <property type="molecule type" value="Genomic_DNA"/>
</dbReference>
<dbReference type="GO" id="GO:0008610">
    <property type="term" value="P:lipid biosynthetic process"/>
    <property type="evidence" value="ECO:0007669"/>
    <property type="project" value="InterPro"/>
</dbReference>
<proteinExistence type="predicted"/>
<dbReference type="Proteomes" id="UP000193928">
    <property type="component" value="Unassembled WGS sequence"/>
</dbReference>
<feature type="region of interest" description="Disordered" evidence="1">
    <location>
        <begin position="209"/>
        <end position="231"/>
    </location>
</feature>
<evidence type="ECO:0000313" key="6">
    <source>
        <dbReference type="Proteomes" id="UP000093757"/>
    </source>
</evidence>
<feature type="transmembrane region" description="Helical" evidence="2">
    <location>
        <begin position="102"/>
        <end position="127"/>
    </location>
</feature>
<sequence>MTTATARKGLTLGQAGREFWKHPSPWMIGTTFFVALVARVVVGDWQWTDALLPALMVAAFPFYEWVIHVVILHWRPRSIGRLKIDPLLSRKHREHHADPRNAALVFIPWKALLWILPSSLVFAIALAELTRPGLALTYLTCYAGMGIVYEWCHYLVHSDYKPKTRPYRAIYRDHRLHHYKNEHYWFTVTTSGTADRVFGTYPNPADVSTSPTAKNLHGGSPDAMESVPAAG</sequence>
<feature type="domain" description="Fatty acid hydroxylase" evidence="3">
    <location>
        <begin position="54"/>
        <end position="200"/>
    </location>
</feature>
<dbReference type="InterPro" id="IPR006694">
    <property type="entry name" value="Fatty_acid_hydroxylase"/>
</dbReference>
<feature type="transmembrane region" description="Helical" evidence="2">
    <location>
        <begin position="24"/>
        <end position="42"/>
    </location>
</feature>
<evidence type="ECO:0000313" key="5">
    <source>
        <dbReference type="EMBL" id="ORV97182.1"/>
    </source>
</evidence>
<gene>
    <name evidence="4" type="ORF">A9W98_19725</name>
    <name evidence="5" type="ORF">AWC08_11995</name>
</gene>
<evidence type="ECO:0000256" key="2">
    <source>
        <dbReference type="SAM" id="Phobius"/>
    </source>
</evidence>
<evidence type="ECO:0000313" key="7">
    <source>
        <dbReference type="Proteomes" id="UP000193928"/>
    </source>
</evidence>
<dbReference type="Pfam" id="PF04116">
    <property type="entry name" value="FA_hydroxylase"/>
    <property type="match status" value="1"/>
</dbReference>
<dbReference type="GO" id="GO:0005506">
    <property type="term" value="F:iron ion binding"/>
    <property type="evidence" value="ECO:0007669"/>
    <property type="project" value="InterPro"/>
</dbReference>
<keyword evidence="2" id="KW-0472">Membrane</keyword>
<dbReference type="Proteomes" id="UP000093757">
    <property type="component" value="Unassembled WGS sequence"/>
</dbReference>
<keyword evidence="7" id="KW-1185">Reference proteome</keyword>
<accession>A0A1A6BGV4</accession>
<name>A0A1A6BGV4_MYCGO</name>
<comment type="caution">
    <text evidence="4">The sequence shown here is derived from an EMBL/GenBank/DDBJ whole genome shotgun (WGS) entry which is preliminary data.</text>
</comment>
<evidence type="ECO:0000259" key="3">
    <source>
        <dbReference type="Pfam" id="PF04116"/>
    </source>
</evidence>
<dbReference type="GO" id="GO:0016491">
    <property type="term" value="F:oxidoreductase activity"/>
    <property type="evidence" value="ECO:0007669"/>
    <property type="project" value="InterPro"/>
</dbReference>
<reference evidence="4 6" key="2">
    <citation type="submission" date="2016-06" db="EMBL/GenBank/DDBJ databases">
        <authorList>
            <person name="Kjaerup R.B."/>
            <person name="Dalgaard T.S."/>
            <person name="Juul-Madsen H.R."/>
        </authorList>
    </citation>
    <scope>NUCLEOTIDE SEQUENCE [LARGE SCALE GENOMIC DNA]</scope>
    <source>
        <strain evidence="4 6">1245752.6</strain>
    </source>
</reference>
<dbReference type="RefSeq" id="WP_065134216.1">
    <property type="nucleotide sequence ID" value="NZ_JACKSU010000132.1"/>
</dbReference>
<dbReference type="AlphaFoldDB" id="A0A1A6BGV4"/>
<evidence type="ECO:0000256" key="1">
    <source>
        <dbReference type="SAM" id="MobiDB-lite"/>
    </source>
</evidence>
<dbReference type="OrthoDB" id="9784228at2"/>
<feature type="transmembrane region" description="Helical" evidence="2">
    <location>
        <begin position="133"/>
        <end position="156"/>
    </location>
</feature>
<protein>
    <submittedName>
        <fullName evidence="4">Fatty acid hydroxylase</fullName>
    </submittedName>
</protein>
<keyword evidence="2" id="KW-0812">Transmembrane</keyword>
<reference evidence="5 7" key="1">
    <citation type="submission" date="2016-01" db="EMBL/GenBank/DDBJ databases">
        <title>The new phylogeny of the genus Mycobacterium.</title>
        <authorList>
            <person name="Tarcisio F."/>
            <person name="Conor M."/>
            <person name="Antonella G."/>
            <person name="Elisabetta G."/>
            <person name="Giulia F.S."/>
            <person name="Sara T."/>
            <person name="Anna F."/>
            <person name="Clotilde B."/>
            <person name="Roberto B."/>
            <person name="Veronica D.S."/>
            <person name="Fabio R."/>
            <person name="Monica P."/>
            <person name="Olivier J."/>
            <person name="Enrico T."/>
            <person name="Nicola S."/>
        </authorList>
    </citation>
    <scope>NUCLEOTIDE SEQUENCE [LARGE SCALE GENOMIC DNA]</scope>
    <source>
        <strain evidence="5 7">DSM 44160</strain>
    </source>
</reference>
<dbReference type="EMBL" id="LQOY01000007">
    <property type="protein sequence ID" value="ORV97182.1"/>
    <property type="molecule type" value="Genomic_DNA"/>
</dbReference>
<keyword evidence="2" id="KW-1133">Transmembrane helix</keyword>
<feature type="transmembrane region" description="Helical" evidence="2">
    <location>
        <begin position="54"/>
        <end position="74"/>
    </location>
</feature>